<dbReference type="Pfam" id="PF01558">
    <property type="entry name" value="POR"/>
    <property type="match status" value="1"/>
</dbReference>
<gene>
    <name evidence="3" type="ORF">SAMN06296020_102354</name>
</gene>
<evidence type="ECO:0000259" key="2">
    <source>
        <dbReference type="Pfam" id="PF01558"/>
    </source>
</evidence>
<dbReference type="RefSeq" id="WP_283408253.1">
    <property type="nucleotide sequence ID" value="NZ_FXUF01000002.1"/>
</dbReference>
<dbReference type="Gene3D" id="3.40.920.10">
    <property type="entry name" value="Pyruvate-ferredoxin oxidoreductase, PFOR, domain III"/>
    <property type="match status" value="1"/>
</dbReference>
<dbReference type="InterPro" id="IPR002869">
    <property type="entry name" value="Pyrv_flavodox_OxRed_cen"/>
</dbReference>
<organism evidence="3 4">
    <name type="scientific">Anoxynatronum buryatiense</name>
    <dbReference type="NCBI Taxonomy" id="489973"/>
    <lineage>
        <taxon>Bacteria</taxon>
        <taxon>Bacillati</taxon>
        <taxon>Bacillota</taxon>
        <taxon>Clostridia</taxon>
        <taxon>Eubacteriales</taxon>
        <taxon>Clostridiaceae</taxon>
        <taxon>Anoxynatronum</taxon>
    </lineage>
</organism>
<feature type="domain" description="Pyruvate/ketoisovalerate oxidoreductase catalytic" evidence="2">
    <location>
        <begin position="11"/>
        <end position="173"/>
    </location>
</feature>
<evidence type="ECO:0000313" key="4">
    <source>
        <dbReference type="Proteomes" id="UP001158066"/>
    </source>
</evidence>
<dbReference type="InterPro" id="IPR019752">
    <property type="entry name" value="Pyrv/ketoisovalerate_OxRed_cat"/>
</dbReference>
<dbReference type="GO" id="GO:0016903">
    <property type="term" value="F:oxidoreductase activity, acting on the aldehyde or oxo group of donors"/>
    <property type="evidence" value="ECO:0007669"/>
    <property type="project" value="InterPro"/>
</dbReference>
<dbReference type="Proteomes" id="UP001158066">
    <property type="component" value="Unassembled WGS sequence"/>
</dbReference>
<dbReference type="PANTHER" id="PTHR42730:SF1">
    <property type="entry name" value="2-OXOGLUTARATE SYNTHASE SUBUNIT KORC"/>
    <property type="match status" value="1"/>
</dbReference>
<keyword evidence="4" id="KW-1185">Reference proteome</keyword>
<comment type="caution">
    <text evidence="3">The sequence shown here is derived from an EMBL/GenBank/DDBJ whole genome shotgun (WGS) entry which is preliminary data.</text>
</comment>
<dbReference type="EMBL" id="FXUF01000002">
    <property type="protein sequence ID" value="SMP45731.1"/>
    <property type="molecule type" value="Genomic_DNA"/>
</dbReference>
<proteinExistence type="predicted"/>
<evidence type="ECO:0000256" key="1">
    <source>
        <dbReference type="ARBA" id="ARBA00023002"/>
    </source>
</evidence>
<evidence type="ECO:0000313" key="3">
    <source>
        <dbReference type="EMBL" id="SMP45731.1"/>
    </source>
</evidence>
<sequence>MMDKVIMAGFGGQGVMFLGKVLAYAGMSADLDLCWIPSYGPEMRGGTANCSVILADGEIFSHVIDQADAAIVLNKPAYEKFASRIKPGGVLVVNASLANPEQERTDITIIKVPATEIANELGNSSIANMVCLGALLPSLNLVHYDTIEKAMEKLTMKRPQLMDANMSAIKKGLAFTESN</sequence>
<dbReference type="AlphaFoldDB" id="A0AA46AI69"/>
<dbReference type="SUPFAM" id="SSF53323">
    <property type="entry name" value="Pyruvate-ferredoxin oxidoreductase, PFOR, domain III"/>
    <property type="match status" value="1"/>
</dbReference>
<name>A0AA46AI69_9CLOT</name>
<dbReference type="InterPro" id="IPR052554">
    <property type="entry name" value="2-oxoglutarate_synth_KorC"/>
</dbReference>
<reference evidence="3" key="1">
    <citation type="submission" date="2017-05" db="EMBL/GenBank/DDBJ databases">
        <authorList>
            <person name="Varghese N."/>
            <person name="Submissions S."/>
        </authorList>
    </citation>
    <scope>NUCLEOTIDE SEQUENCE</scope>
    <source>
        <strain evidence="3">Su22</strain>
    </source>
</reference>
<dbReference type="PANTHER" id="PTHR42730">
    <property type="entry name" value="2-OXOGLUTARATE SYNTHASE SUBUNIT KORC"/>
    <property type="match status" value="1"/>
</dbReference>
<keyword evidence="1" id="KW-0560">Oxidoreductase</keyword>
<accession>A0AA46AI69</accession>
<protein>
    <submittedName>
        <fullName evidence="3">2-oxoglutarate ferredoxin oxidoreductase subunit gamma</fullName>
    </submittedName>
</protein>